<keyword evidence="3" id="KW-1185">Reference proteome</keyword>
<feature type="region of interest" description="Disordered" evidence="1">
    <location>
        <begin position="1"/>
        <end position="166"/>
    </location>
</feature>
<dbReference type="Proteomes" id="UP000013827">
    <property type="component" value="Unassembled WGS sequence"/>
</dbReference>
<dbReference type="GeneID" id="17254575"/>
<dbReference type="AlphaFoldDB" id="A0A0D3IAU7"/>
<dbReference type="KEGG" id="ehx:EMIHUDRAFT_438312"/>
<organism evidence="2 3">
    <name type="scientific">Emiliania huxleyi (strain CCMP1516)</name>
    <dbReference type="NCBI Taxonomy" id="280463"/>
    <lineage>
        <taxon>Eukaryota</taxon>
        <taxon>Haptista</taxon>
        <taxon>Haptophyta</taxon>
        <taxon>Prymnesiophyceae</taxon>
        <taxon>Isochrysidales</taxon>
        <taxon>Noelaerhabdaceae</taxon>
        <taxon>Emiliania</taxon>
    </lineage>
</organism>
<feature type="region of interest" description="Disordered" evidence="1">
    <location>
        <begin position="203"/>
        <end position="391"/>
    </location>
</feature>
<dbReference type="EnsemblProtists" id="EOD08382">
    <property type="protein sequence ID" value="EOD08382"/>
    <property type="gene ID" value="EMIHUDRAFT_438312"/>
</dbReference>
<feature type="compositionally biased region" description="Basic residues" evidence="1">
    <location>
        <begin position="215"/>
        <end position="232"/>
    </location>
</feature>
<feature type="compositionally biased region" description="Basic residues" evidence="1">
    <location>
        <begin position="292"/>
        <end position="342"/>
    </location>
</feature>
<dbReference type="RefSeq" id="XP_005760811.1">
    <property type="nucleotide sequence ID" value="XM_005760754.1"/>
</dbReference>
<feature type="compositionally biased region" description="Basic and acidic residues" evidence="1">
    <location>
        <begin position="155"/>
        <end position="165"/>
    </location>
</feature>
<evidence type="ECO:0000313" key="2">
    <source>
        <dbReference type="EnsemblProtists" id="EOD08382"/>
    </source>
</evidence>
<protein>
    <submittedName>
        <fullName evidence="2">Uncharacterized protein</fullName>
    </submittedName>
</protein>
<evidence type="ECO:0000256" key="1">
    <source>
        <dbReference type="SAM" id="MobiDB-lite"/>
    </source>
</evidence>
<dbReference type="PaxDb" id="2903-EOD08382"/>
<dbReference type="OMA" id="HNRAGHE"/>
<name>A0A0D3IAU7_EMIH1</name>
<reference evidence="2" key="2">
    <citation type="submission" date="2024-10" db="UniProtKB">
        <authorList>
            <consortium name="EnsemblProtists"/>
        </authorList>
    </citation>
    <scope>IDENTIFICATION</scope>
</reference>
<evidence type="ECO:0000313" key="3">
    <source>
        <dbReference type="Proteomes" id="UP000013827"/>
    </source>
</evidence>
<dbReference type="HOGENOM" id="CLU_593972_0_0_1"/>
<accession>A0A0D3IAU7</accession>
<sequence length="461" mass="51993">CPAASSPRYARREKAARQRQRQRQRRAEEEEEEQPQAGLLRLGIARARPQGEEGEEVEEGEAQRFGLAPAAQEGEALAPRLAVALARPPPRPLARPPRRLEGPRPRRLRRPPARRPRRPRPRRVRRGLFALRRRPLSRPDAARDDARGRRHGARRRGEGQHHPLAADRGQAQQGLLHVRPAARPAAAAVRCRGDGPRVQVVVHARRTRAGDQRRLRPPRLRAHRRPARRGRRGDRQAALAAAARAPHARLLPRRQPPLPAQPNGRRGGRPRAVLDGDRAGAEAGLRRPQWAARRRRAPRRRTRRRRRATPRRQPRGRRQRRGRRQPRARRRRQGRRRRVGGVKRREEAPRGTTHTPGGSADRGARRPVGEPGCPSGLPRAEGRGGERPGARQQAILHARDRRGVGPAQCVAGRALPLALWPARWPHTRRGTGTGTGARVRRSCWLVPFQSGTARALQNLDF</sequence>
<feature type="compositionally biased region" description="Low complexity" evidence="1">
    <location>
        <begin position="236"/>
        <end position="245"/>
    </location>
</feature>
<reference evidence="3" key="1">
    <citation type="journal article" date="2013" name="Nature">
        <title>Pan genome of the phytoplankton Emiliania underpins its global distribution.</title>
        <authorList>
            <person name="Read B.A."/>
            <person name="Kegel J."/>
            <person name="Klute M.J."/>
            <person name="Kuo A."/>
            <person name="Lefebvre S.C."/>
            <person name="Maumus F."/>
            <person name="Mayer C."/>
            <person name="Miller J."/>
            <person name="Monier A."/>
            <person name="Salamov A."/>
            <person name="Young J."/>
            <person name="Aguilar M."/>
            <person name="Claverie J.M."/>
            <person name="Frickenhaus S."/>
            <person name="Gonzalez K."/>
            <person name="Herman E.K."/>
            <person name="Lin Y.C."/>
            <person name="Napier J."/>
            <person name="Ogata H."/>
            <person name="Sarno A.F."/>
            <person name="Shmutz J."/>
            <person name="Schroeder D."/>
            <person name="de Vargas C."/>
            <person name="Verret F."/>
            <person name="von Dassow P."/>
            <person name="Valentin K."/>
            <person name="Van de Peer Y."/>
            <person name="Wheeler G."/>
            <person name="Dacks J.B."/>
            <person name="Delwiche C.F."/>
            <person name="Dyhrman S.T."/>
            <person name="Glockner G."/>
            <person name="John U."/>
            <person name="Richards T."/>
            <person name="Worden A.Z."/>
            <person name="Zhang X."/>
            <person name="Grigoriev I.V."/>
            <person name="Allen A.E."/>
            <person name="Bidle K."/>
            <person name="Borodovsky M."/>
            <person name="Bowler C."/>
            <person name="Brownlee C."/>
            <person name="Cock J.M."/>
            <person name="Elias M."/>
            <person name="Gladyshev V.N."/>
            <person name="Groth M."/>
            <person name="Guda C."/>
            <person name="Hadaegh A."/>
            <person name="Iglesias-Rodriguez M.D."/>
            <person name="Jenkins J."/>
            <person name="Jones B.M."/>
            <person name="Lawson T."/>
            <person name="Leese F."/>
            <person name="Lindquist E."/>
            <person name="Lobanov A."/>
            <person name="Lomsadze A."/>
            <person name="Malik S.B."/>
            <person name="Marsh M.E."/>
            <person name="Mackinder L."/>
            <person name="Mock T."/>
            <person name="Mueller-Roeber B."/>
            <person name="Pagarete A."/>
            <person name="Parker M."/>
            <person name="Probert I."/>
            <person name="Quesneville H."/>
            <person name="Raines C."/>
            <person name="Rensing S.A."/>
            <person name="Riano-Pachon D.M."/>
            <person name="Richier S."/>
            <person name="Rokitta S."/>
            <person name="Shiraiwa Y."/>
            <person name="Soanes D.M."/>
            <person name="van der Giezen M."/>
            <person name="Wahlund T.M."/>
            <person name="Williams B."/>
            <person name="Wilson W."/>
            <person name="Wolfe G."/>
            <person name="Wurch L.L."/>
        </authorList>
    </citation>
    <scope>NUCLEOTIDE SEQUENCE</scope>
</reference>
<feature type="compositionally biased region" description="Low complexity" evidence="1">
    <location>
        <begin position="76"/>
        <end position="86"/>
    </location>
</feature>
<feature type="compositionally biased region" description="Basic residues" evidence="1">
    <location>
        <begin position="105"/>
        <end position="136"/>
    </location>
</feature>
<proteinExistence type="predicted"/>
<feature type="compositionally biased region" description="Basic and acidic residues" evidence="1">
    <location>
        <begin position="380"/>
        <end position="389"/>
    </location>
</feature>